<name>A0A2S1LTB7_9FLAO</name>
<evidence type="ECO:0008006" key="4">
    <source>
        <dbReference type="Google" id="ProtNLM"/>
    </source>
</evidence>
<reference evidence="2 3" key="1">
    <citation type="submission" date="2017-04" db="EMBL/GenBank/DDBJ databases">
        <title>Complete genome sequence of Flavobacterium kingsejong AJ004.</title>
        <authorList>
            <person name="Lee P.C."/>
        </authorList>
    </citation>
    <scope>NUCLEOTIDE SEQUENCE [LARGE SCALE GENOMIC DNA]</scope>
    <source>
        <strain evidence="2 3">AJ004</strain>
    </source>
</reference>
<keyword evidence="1" id="KW-0732">Signal</keyword>
<dbReference type="Pfam" id="PF14054">
    <property type="entry name" value="DUF4249"/>
    <property type="match status" value="1"/>
</dbReference>
<proteinExistence type="predicted"/>
<evidence type="ECO:0000313" key="2">
    <source>
        <dbReference type="EMBL" id="AWG27000.1"/>
    </source>
</evidence>
<dbReference type="PROSITE" id="PS51257">
    <property type="entry name" value="PROKAR_LIPOPROTEIN"/>
    <property type="match status" value="1"/>
</dbReference>
<dbReference type="KEGG" id="fki:FK004_18055"/>
<dbReference type="RefSeq" id="WP_108738493.1">
    <property type="nucleotide sequence ID" value="NZ_CP020919.1"/>
</dbReference>
<dbReference type="EMBL" id="CP020919">
    <property type="protein sequence ID" value="AWG27000.1"/>
    <property type="molecule type" value="Genomic_DNA"/>
</dbReference>
<feature type="signal peptide" evidence="1">
    <location>
        <begin position="1"/>
        <end position="20"/>
    </location>
</feature>
<evidence type="ECO:0000256" key="1">
    <source>
        <dbReference type="SAM" id="SignalP"/>
    </source>
</evidence>
<accession>A0A2S1LTB7</accession>
<dbReference type="InterPro" id="IPR025345">
    <property type="entry name" value="DUF4249"/>
</dbReference>
<gene>
    <name evidence="2" type="ORF">FK004_18055</name>
</gene>
<evidence type="ECO:0000313" key="3">
    <source>
        <dbReference type="Proteomes" id="UP000244677"/>
    </source>
</evidence>
<feature type="chain" id="PRO_5015783171" description="DUF4249 domain-containing protein" evidence="1">
    <location>
        <begin position="21"/>
        <end position="274"/>
    </location>
</feature>
<dbReference type="OrthoDB" id="1430047at2"/>
<sequence length="274" mass="30345">MKKIYSLVLLVLIFSLTGCEDVVDIDLDTAPPRLVVEASIDWQKGTTGQQQKIRLTTTAGYYETTVPPVSGAIVTITNSTNTVFNFTETPGTGDYVCTTFVPVIDEAYTLTITVDGQTYKAQETLKAVPEITSVQQETTGGFGSEDVIEVKYYYQDDGAVNNYYLDSFKADFSAFPEYSVTSDEFFQGNQMFGLFSNEDTKPGTQVAIRLFGISERYYNYMQVLLSISGGNGGGPFQTPPASVRGNLVNQTDSKNYALGYFRLSEMEQRMYTVQ</sequence>
<dbReference type="Proteomes" id="UP000244677">
    <property type="component" value="Chromosome"/>
</dbReference>
<protein>
    <recommendedName>
        <fullName evidence="4">DUF4249 domain-containing protein</fullName>
    </recommendedName>
</protein>
<dbReference type="AlphaFoldDB" id="A0A2S1LTB7"/>
<organism evidence="2 3">
    <name type="scientific">Flavobacterium kingsejongi</name>
    <dbReference type="NCBI Taxonomy" id="1678728"/>
    <lineage>
        <taxon>Bacteria</taxon>
        <taxon>Pseudomonadati</taxon>
        <taxon>Bacteroidota</taxon>
        <taxon>Flavobacteriia</taxon>
        <taxon>Flavobacteriales</taxon>
        <taxon>Flavobacteriaceae</taxon>
        <taxon>Flavobacterium</taxon>
    </lineage>
</organism>
<keyword evidence="3" id="KW-1185">Reference proteome</keyword>